<dbReference type="HOGENOM" id="CLU_1220078_0_0_1"/>
<organism evidence="2 3">
    <name type="scientific">Phlebiopsis gigantea (strain 11061_1 CR5-6)</name>
    <name type="common">White-rot fungus</name>
    <name type="synonym">Peniophora gigantea</name>
    <dbReference type="NCBI Taxonomy" id="745531"/>
    <lineage>
        <taxon>Eukaryota</taxon>
        <taxon>Fungi</taxon>
        <taxon>Dikarya</taxon>
        <taxon>Basidiomycota</taxon>
        <taxon>Agaricomycotina</taxon>
        <taxon>Agaricomycetes</taxon>
        <taxon>Polyporales</taxon>
        <taxon>Phanerochaetaceae</taxon>
        <taxon>Phlebiopsis</taxon>
    </lineage>
</organism>
<accession>A0A0C3S1C4</accession>
<dbReference type="OrthoDB" id="2803395at2759"/>
<sequence length="227" mass="25328">MTRVSGLGLLDRLPNELLEHIRKCIGYDLEGQVSFLKLSPHTATFFDTLPTAFWQNLCRHNGFGAIKVQEAADEVCWRDIALECVEHAWSCEHPACGRDRLREIRECWNRNPLTSSWDRARTATPADDLSHGFLTSGLNAISIYTSLNLTTSEHASYPFLCSPDHPNTDELTAKRHPLFLHSFATFPPCEQMQITSPDVGACDVRNEQGCTVGDVLDALISLCVPLS</sequence>
<feature type="domain" description="DUF6699" evidence="1">
    <location>
        <begin position="165"/>
        <end position="219"/>
    </location>
</feature>
<keyword evidence="3" id="KW-1185">Reference proteome</keyword>
<name>A0A0C3S1C4_PHLG1</name>
<protein>
    <recommendedName>
        <fullName evidence="1">DUF6699 domain-containing protein</fullName>
    </recommendedName>
</protein>
<dbReference type="EMBL" id="KN840637">
    <property type="protein sequence ID" value="KIP03047.1"/>
    <property type="molecule type" value="Genomic_DNA"/>
</dbReference>
<dbReference type="Pfam" id="PF20415">
    <property type="entry name" value="DUF6699"/>
    <property type="match status" value="1"/>
</dbReference>
<evidence type="ECO:0000313" key="2">
    <source>
        <dbReference type="EMBL" id="KIP03047.1"/>
    </source>
</evidence>
<evidence type="ECO:0000259" key="1">
    <source>
        <dbReference type="Pfam" id="PF20415"/>
    </source>
</evidence>
<reference evidence="2 3" key="1">
    <citation type="journal article" date="2014" name="PLoS Genet.">
        <title>Analysis of the Phlebiopsis gigantea genome, transcriptome and secretome provides insight into its pioneer colonization strategies of wood.</title>
        <authorList>
            <person name="Hori C."/>
            <person name="Ishida T."/>
            <person name="Igarashi K."/>
            <person name="Samejima M."/>
            <person name="Suzuki H."/>
            <person name="Master E."/>
            <person name="Ferreira P."/>
            <person name="Ruiz-Duenas F.J."/>
            <person name="Held B."/>
            <person name="Canessa P."/>
            <person name="Larrondo L.F."/>
            <person name="Schmoll M."/>
            <person name="Druzhinina I.S."/>
            <person name="Kubicek C.P."/>
            <person name="Gaskell J.A."/>
            <person name="Kersten P."/>
            <person name="St John F."/>
            <person name="Glasner J."/>
            <person name="Sabat G."/>
            <person name="Splinter BonDurant S."/>
            <person name="Syed K."/>
            <person name="Yadav J."/>
            <person name="Mgbeahuruike A.C."/>
            <person name="Kovalchuk A."/>
            <person name="Asiegbu F.O."/>
            <person name="Lackner G."/>
            <person name="Hoffmeister D."/>
            <person name="Rencoret J."/>
            <person name="Gutierrez A."/>
            <person name="Sun H."/>
            <person name="Lindquist E."/>
            <person name="Barry K."/>
            <person name="Riley R."/>
            <person name="Grigoriev I.V."/>
            <person name="Henrissat B."/>
            <person name="Kues U."/>
            <person name="Berka R.M."/>
            <person name="Martinez A.T."/>
            <person name="Covert S.F."/>
            <person name="Blanchette R.A."/>
            <person name="Cullen D."/>
        </authorList>
    </citation>
    <scope>NUCLEOTIDE SEQUENCE [LARGE SCALE GENOMIC DNA]</scope>
    <source>
        <strain evidence="2 3">11061_1 CR5-6</strain>
    </source>
</reference>
<dbReference type="AlphaFoldDB" id="A0A0C3S1C4"/>
<proteinExistence type="predicted"/>
<dbReference type="Proteomes" id="UP000053257">
    <property type="component" value="Unassembled WGS sequence"/>
</dbReference>
<evidence type="ECO:0000313" key="3">
    <source>
        <dbReference type="Proteomes" id="UP000053257"/>
    </source>
</evidence>
<dbReference type="InterPro" id="IPR046522">
    <property type="entry name" value="DUF6699"/>
</dbReference>
<gene>
    <name evidence="2" type="ORF">PHLGIDRAFT_267506</name>
</gene>